<organism evidence="3 4">
    <name type="scientific">Pigmentiphaga aceris</name>
    <dbReference type="NCBI Taxonomy" id="1940612"/>
    <lineage>
        <taxon>Bacteria</taxon>
        <taxon>Pseudomonadati</taxon>
        <taxon>Pseudomonadota</taxon>
        <taxon>Betaproteobacteria</taxon>
        <taxon>Burkholderiales</taxon>
        <taxon>Alcaligenaceae</taxon>
        <taxon>Pigmentiphaga</taxon>
    </lineage>
</organism>
<reference evidence="3 4" key="1">
    <citation type="submission" date="2019-08" db="EMBL/GenBank/DDBJ databases">
        <title>Amphibian skin-associated Pigmentiphaga: genome sequence and occurrence across geography and hosts.</title>
        <authorList>
            <person name="Bletz M.C."/>
            <person name="Bunk B."/>
            <person name="Sproeer C."/>
            <person name="Biwer P."/>
            <person name="Reiter S."/>
            <person name="Rabemananjara F.C.E."/>
            <person name="Schulz S."/>
            <person name="Overmann J."/>
            <person name="Vences M."/>
        </authorList>
    </citation>
    <scope>NUCLEOTIDE SEQUENCE [LARGE SCALE GENOMIC DNA]</scope>
    <source>
        <strain evidence="3 4">Mada1488</strain>
    </source>
</reference>
<dbReference type="PANTHER" id="PTHR30535:SF34">
    <property type="entry name" value="MOLYBDATE-BINDING PROTEIN MOLA"/>
    <property type="match status" value="1"/>
</dbReference>
<evidence type="ECO:0000259" key="2">
    <source>
        <dbReference type="PROSITE" id="PS50983"/>
    </source>
</evidence>
<feature type="signal peptide" evidence="1">
    <location>
        <begin position="1"/>
        <end position="24"/>
    </location>
</feature>
<dbReference type="KEGG" id="pacr:FXN63_04900"/>
<keyword evidence="4" id="KW-1185">Reference proteome</keyword>
<dbReference type="OrthoDB" id="9775594at2"/>
<dbReference type="InterPro" id="IPR050902">
    <property type="entry name" value="ABC_Transporter_SBP"/>
</dbReference>
<evidence type="ECO:0000313" key="4">
    <source>
        <dbReference type="Proteomes" id="UP000325161"/>
    </source>
</evidence>
<dbReference type="Proteomes" id="UP000325161">
    <property type="component" value="Chromosome"/>
</dbReference>
<dbReference type="EMBL" id="CP043046">
    <property type="protein sequence ID" value="QEI05247.1"/>
    <property type="molecule type" value="Genomic_DNA"/>
</dbReference>
<dbReference type="PANTHER" id="PTHR30535">
    <property type="entry name" value="VITAMIN B12-BINDING PROTEIN"/>
    <property type="match status" value="1"/>
</dbReference>
<evidence type="ECO:0000256" key="1">
    <source>
        <dbReference type="SAM" id="SignalP"/>
    </source>
</evidence>
<evidence type="ECO:0000313" key="3">
    <source>
        <dbReference type="EMBL" id="QEI05247.1"/>
    </source>
</evidence>
<name>A0A5C0AXZ9_9BURK</name>
<proteinExistence type="predicted"/>
<dbReference type="AlphaFoldDB" id="A0A5C0AXZ9"/>
<dbReference type="SUPFAM" id="SSF53807">
    <property type="entry name" value="Helical backbone' metal receptor"/>
    <property type="match status" value="1"/>
</dbReference>
<feature type="chain" id="PRO_5022997963" evidence="1">
    <location>
        <begin position="25"/>
        <end position="382"/>
    </location>
</feature>
<protein>
    <submittedName>
        <fullName evidence="3">ABC transporter substrate-binding protein</fullName>
    </submittedName>
</protein>
<sequence>MTLLRRFVCLFLFCTALAGGLASAAPITLTDVAGRKVVLPKPATRVVLAQARYLPMLGILTPDPVAILAGWSDEFKTSYASDYDDYLAKYPSLAKVPVVGRHTADTFSVETTLALRPDLVILTSAFAGIRPGTDASASPLVRAFDAAGVPVVVVDFFMKPLENTVPSIRILGQALGHEDRAEAFISFYESHMKRIGTQTAKVSSKPPVFVHAHAGSTDCCNSPGVGTFNDMITFAGGHNIGADVIKSATGSLGFEYINSRNPVVYVATGTGAGRRSGTGLAIGAGVELDAAQVGLKRVLDGAGLGALSAVRKGNAHGIWHGFNDSPLHVVFIESLARWIDPVGFKDVSPQQTLDEINQKFLTVPLRGTYMVDLPVAPGGASR</sequence>
<dbReference type="Pfam" id="PF01497">
    <property type="entry name" value="Peripla_BP_2"/>
    <property type="match status" value="1"/>
</dbReference>
<accession>A0A5C0AXZ9</accession>
<dbReference type="PROSITE" id="PS50983">
    <property type="entry name" value="FE_B12_PBP"/>
    <property type="match status" value="1"/>
</dbReference>
<dbReference type="InterPro" id="IPR002491">
    <property type="entry name" value="ABC_transptr_periplasmic_BD"/>
</dbReference>
<keyword evidence="1" id="KW-0732">Signal</keyword>
<feature type="domain" description="Fe/B12 periplasmic-binding" evidence="2">
    <location>
        <begin position="45"/>
        <end position="347"/>
    </location>
</feature>
<gene>
    <name evidence="3" type="ORF">FXN63_04900</name>
</gene>
<dbReference type="RefSeq" id="WP_148813370.1">
    <property type="nucleotide sequence ID" value="NZ_CP043046.1"/>
</dbReference>
<dbReference type="Gene3D" id="3.40.50.1980">
    <property type="entry name" value="Nitrogenase molybdenum iron protein domain"/>
    <property type="match status" value="2"/>
</dbReference>